<accession>A0A5E7Y7I5</accession>
<name>A0A5E7Y7I5_9SPHN</name>
<protein>
    <submittedName>
        <fullName evidence="1">Uncharacterized protein</fullName>
    </submittedName>
</protein>
<dbReference type="Proteomes" id="UP000326857">
    <property type="component" value="Unassembled WGS sequence"/>
</dbReference>
<sequence>MQAYIAVRRCLFSDDCAAQPLVEAARTQILPQDPEARARYRPRHQITCQQVHEGATHTPSVVRLKDLDRPDLTGEATFAHRIVTLTATRPESDDLACALRDIYPCRDRAGWDFENRSPHCRPAVGRQTVQHVSGE</sequence>
<proteinExistence type="predicted"/>
<gene>
    <name evidence="1" type="ORF">SPHINGO391_350393</name>
</gene>
<dbReference type="AlphaFoldDB" id="A0A5E7Y7I5"/>
<dbReference type="EMBL" id="CABVLI010000029">
    <property type="protein sequence ID" value="VVT02550.1"/>
    <property type="molecule type" value="Genomic_DNA"/>
</dbReference>
<evidence type="ECO:0000313" key="2">
    <source>
        <dbReference type="Proteomes" id="UP000326857"/>
    </source>
</evidence>
<organism evidence="1 2">
    <name type="scientific">Sphingomonas aurantiaca</name>
    <dbReference type="NCBI Taxonomy" id="185949"/>
    <lineage>
        <taxon>Bacteria</taxon>
        <taxon>Pseudomonadati</taxon>
        <taxon>Pseudomonadota</taxon>
        <taxon>Alphaproteobacteria</taxon>
        <taxon>Sphingomonadales</taxon>
        <taxon>Sphingomonadaceae</taxon>
        <taxon>Sphingomonas</taxon>
    </lineage>
</organism>
<evidence type="ECO:0000313" key="1">
    <source>
        <dbReference type="EMBL" id="VVT02550.1"/>
    </source>
</evidence>
<reference evidence="1 2" key="1">
    <citation type="submission" date="2019-09" db="EMBL/GenBank/DDBJ databases">
        <authorList>
            <person name="Dittami M. S."/>
        </authorList>
    </citation>
    <scope>NUCLEOTIDE SEQUENCE [LARGE SCALE GENOMIC DNA]</scope>
    <source>
        <strain evidence="1">SPHINGO391</strain>
    </source>
</reference>